<accession>A0A6I5ZVS5</accession>
<keyword evidence="4" id="KW-1185">Reference proteome</keyword>
<keyword evidence="1" id="KW-0472">Membrane</keyword>
<dbReference type="AlphaFoldDB" id="A0A6I5ZVS5"/>
<organism evidence="3 4">
    <name type="scientific">Neomoorella glycerini</name>
    <dbReference type="NCBI Taxonomy" id="55779"/>
    <lineage>
        <taxon>Bacteria</taxon>
        <taxon>Bacillati</taxon>
        <taxon>Bacillota</taxon>
        <taxon>Clostridia</taxon>
        <taxon>Neomoorellales</taxon>
        <taxon>Neomoorellaceae</taxon>
        <taxon>Neomoorella</taxon>
    </lineage>
</organism>
<dbReference type="RefSeq" id="WP_156275566.1">
    <property type="nucleotide sequence ID" value="NZ_CP046244.1"/>
</dbReference>
<sequence>MVSRSKFGKLLREEKGFAAVFVALNMVAMLSFAALVIDLGLLALNRHLLINAVDAAALAGARELPGNPDLARNTAIDYALMNGATETVQAEVSADGNFLTVTASKEVNYFLARLMGFERGEVRARGVAMVAGIKAVRGAAPLAVPDQDFQFGSKYILKQGAGQDSPLGPGTYSALSLGGGGASNYEDNLKYGYEGRLAVGDVVNTETGNMSNPTKRAIDYRLELCRHSPPCTPEHFAPACPRILILPVYEPNLVQDGQIKSIIIAGFAAFLVEQVRGEGNENFIEGYFIRTVVAGEADPGQRNYGLQGVKLVQ</sequence>
<dbReference type="InterPro" id="IPR028087">
    <property type="entry name" value="Tad_N"/>
</dbReference>
<reference evidence="3 4" key="1">
    <citation type="submission" date="2019-11" db="EMBL/GenBank/DDBJ databases">
        <title>Genome sequence of Moorella glycerini DSM11254.</title>
        <authorList>
            <person name="Poehlein A."/>
            <person name="Boeer T."/>
            <person name="Daniel R."/>
        </authorList>
    </citation>
    <scope>NUCLEOTIDE SEQUENCE [LARGE SCALE GENOMIC DNA]</scope>
    <source>
        <strain evidence="3 4">DSM 11254</strain>
    </source>
</reference>
<proteinExistence type="predicted"/>
<dbReference type="OrthoDB" id="5447051at2"/>
<gene>
    <name evidence="3" type="ORF">MGLY_32380</name>
</gene>
<evidence type="ECO:0000313" key="4">
    <source>
        <dbReference type="Proteomes" id="UP000425916"/>
    </source>
</evidence>
<dbReference type="Pfam" id="PF13400">
    <property type="entry name" value="Tad"/>
    <property type="match status" value="1"/>
</dbReference>
<protein>
    <recommendedName>
        <fullName evidence="2">Putative Flp pilus-assembly TadG-like N-terminal domain-containing protein</fullName>
    </recommendedName>
</protein>
<dbReference type="EMBL" id="CP046244">
    <property type="protein sequence ID" value="QGP93815.1"/>
    <property type="molecule type" value="Genomic_DNA"/>
</dbReference>
<name>A0A6I5ZVS5_9FIRM</name>
<evidence type="ECO:0000259" key="2">
    <source>
        <dbReference type="Pfam" id="PF13400"/>
    </source>
</evidence>
<keyword evidence="1" id="KW-1133">Transmembrane helix</keyword>
<evidence type="ECO:0000313" key="3">
    <source>
        <dbReference type="EMBL" id="QGP93815.1"/>
    </source>
</evidence>
<evidence type="ECO:0000256" key="1">
    <source>
        <dbReference type="SAM" id="Phobius"/>
    </source>
</evidence>
<keyword evidence="1" id="KW-0812">Transmembrane</keyword>
<feature type="transmembrane region" description="Helical" evidence="1">
    <location>
        <begin position="20"/>
        <end position="44"/>
    </location>
</feature>
<feature type="domain" description="Putative Flp pilus-assembly TadG-like N-terminal" evidence="2">
    <location>
        <begin position="16"/>
        <end position="62"/>
    </location>
</feature>
<dbReference type="Proteomes" id="UP000425916">
    <property type="component" value="Chromosome"/>
</dbReference>